<dbReference type="AlphaFoldDB" id="A0A7S3BCF1"/>
<reference evidence="1" key="1">
    <citation type="submission" date="2021-01" db="EMBL/GenBank/DDBJ databases">
        <authorList>
            <person name="Corre E."/>
            <person name="Pelletier E."/>
            <person name="Niang G."/>
            <person name="Scheremetjew M."/>
            <person name="Finn R."/>
            <person name="Kale V."/>
            <person name="Holt S."/>
            <person name="Cochrane G."/>
            <person name="Meng A."/>
            <person name="Brown T."/>
            <person name="Cohen L."/>
        </authorList>
    </citation>
    <scope>NUCLEOTIDE SEQUENCE</scope>
    <source>
        <strain evidence="1">CCMP281</strain>
    </source>
</reference>
<protein>
    <submittedName>
        <fullName evidence="1">Uncharacterized protein</fullName>
    </submittedName>
</protein>
<accession>A0A7S3BCF1</accession>
<dbReference type="EMBL" id="HBHX01050379">
    <property type="protein sequence ID" value="CAE0129878.1"/>
    <property type="molecule type" value="Transcribed_RNA"/>
</dbReference>
<organism evidence="1">
    <name type="scientific">Haptolina ericina</name>
    <dbReference type="NCBI Taxonomy" id="156174"/>
    <lineage>
        <taxon>Eukaryota</taxon>
        <taxon>Haptista</taxon>
        <taxon>Haptophyta</taxon>
        <taxon>Prymnesiophyceae</taxon>
        <taxon>Prymnesiales</taxon>
        <taxon>Prymnesiaceae</taxon>
        <taxon>Haptolina</taxon>
    </lineage>
</organism>
<evidence type="ECO:0000313" key="1">
    <source>
        <dbReference type="EMBL" id="CAE0129878.1"/>
    </source>
</evidence>
<proteinExistence type="predicted"/>
<name>A0A7S3BCF1_9EUKA</name>
<sequence length="104" mass="10527">MEEVSVAMVVKARVARAAAEMEAGGVAELQAAAVVTGAGLPVEAVTAKVIKGVALMVVEKEKVAAARATAARVRAVAEMVVVGLVMVAAEREATAAEDLEDRVA</sequence>
<gene>
    <name evidence="1" type="ORF">HERI1096_LOCUS27828</name>
</gene>